<evidence type="ECO:0000256" key="3">
    <source>
        <dbReference type="ARBA" id="ARBA00022692"/>
    </source>
</evidence>
<dbReference type="InterPro" id="IPR001851">
    <property type="entry name" value="ABC_transp_permease"/>
</dbReference>
<feature type="transmembrane region" description="Helical" evidence="7">
    <location>
        <begin position="117"/>
        <end position="140"/>
    </location>
</feature>
<feature type="transmembrane region" description="Helical" evidence="7">
    <location>
        <begin position="239"/>
        <end position="258"/>
    </location>
</feature>
<dbReference type="CDD" id="cd06579">
    <property type="entry name" value="TM_PBP1_transp_AraH_like"/>
    <property type="match status" value="1"/>
</dbReference>
<feature type="transmembrane region" description="Helical" evidence="7">
    <location>
        <begin position="318"/>
        <end position="339"/>
    </location>
</feature>
<feature type="transmembrane region" description="Helical" evidence="7">
    <location>
        <begin position="279"/>
        <end position="306"/>
    </location>
</feature>
<comment type="subcellular location">
    <subcellularLocation>
        <location evidence="1">Cell membrane</location>
        <topology evidence="1">Multi-pass membrane protein</topology>
    </subcellularLocation>
</comment>
<evidence type="ECO:0000256" key="1">
    <source>
        <dbReference type="ARBA" id="ARBA00004651"/>
    </source>
</evidence>
<dbReference type="Pfam" id="PF02653">
    <property type="entry name" value="BPD_transp_2"/>
    <property type="match status" value="1"/>
</dbReference>
<evidence type="ECO:0000256" key="7">
    <source>
        <dbReference type="SAM" id="Phobius"/>
    </source>
</evidence>
<accession>A0ABS6HIA3</accession>
<comment type="caution">
    <text evidence="8">The sequence shown here is derived from an EMBL/GenBank/DDBJ whole genome shotgun (WGS) entry which is preliminary data.</text>
</comment>
<keyword evidence="5 7" id="KW-0472">Membrane</keyword>
<keyword evidence="9" id="KW-1185">Reference proteome</keyword>
<dbReference type="EMBL" id="JAHBOM010000002">
    <property type="protein sequence ID" value="MBU8821973.1"/>
    <property type="molecule type" value="Genomic_DNA"/>
</dbReference>
<protein>
    <submittedName>
        <fullName evidence="8">Sugar ABC transporter permease YjfF</fullName>
    </submittedName>
</protein>
<evidence type="ECO:0000256" key="5">
    <source>
        <dbReference type="ARBA" id="ARBA00023136"/>
    </source>
</evidence>
<keyword evidence="4 7" id="KW-1133">Transmembrane helix</keyword>
<gene>
    <name evidence="8" type="ORF">KL859_03690</name>
</gene>
<keyword evidence="2" id="KW-1003">Cell membrane</keyword>
<feature type="transmembrane region" description="Helical" evidence="7">
    <location>
        <begin position="72"/>
        <end position="105"/>
    </location>
</feature>
<name>A0ABS6HIA3_MYCGD</name>
<reference evidence="8 9" key="1">
    <citation type="submission" date="2021-05" db="EMBL/GenBank/DDBJ databases">
        <title>Draft Genome Sequences of Clinical Respiratory Isolates of Mycobacterium goodii Recovered in Ireland.</title>
        <authorList>
            <person name="Flanagan P.R."/>
            <person name="Mok S."/>
            <person name="Roycroft E."/>
            <person name="Rogers T.R."/>
            <person name="Fitzgibbon M."/>
        </authorList>
    </citation>
    <scope>NUCLEOTIDE SEQUENCE [LARGE SCALE GENOMIC DNA]</scope>
    <source>
        <strain evidence="8 9">14IE55</strain>
    </source>
</reference>
<dbReference type="Proteomes" id="UP000696413">
    <property type="component" value="Unassembled WGS sequence"/>
</dbReference>
<feature type="transmembrane region" description="Helical" evidence="7">
    <location>
        <begin position="189"/>
        <end position="208"/>
    </location>
</feature>
<proteinExistence type="predicted"/>
<dbReference type="RefSeq" id="WP_214394276.1">
    <property type="nucleotide sequence ID" value="NZ_JAHBOL010000019.1"/>
</dbReference>
<feature type="transmembrane region" description="Helical" evidence="7">
    <location>
        <begin position="34"/>
        <end position="52"/>
    </location>
</feature>
<evidence type="ECO:0000313" key="9">
    <source>
        <dbReference type="Proteomes" id="UP000696413"/>
    </source>
</evidence>
<keyword evidence="3 7" id="KW-0812">Transmembrane</keyword>
<feature type="transmembrane region" description="Helical" evidence="7">
    <location>
        <begin position="146"/>
        <end position="168"/>
    </location>
</feature>
<dbReference type="PANTHER" id="PTHR32196:SF63">
    <property type="entry name" value="INNER MEMBRANE ABC TRANSPORTER PERMEASE PROTEIN YJFF"/>
    <property type="match status" value="1"/>
</dbReference>
<evidence type="ECO:0000313" key="8">
    <source>
        <dbReference type="EMBL" id="MBU8821973.1"/>
    </source>
</evidence>
<organism evidence="8 9">
    <name type="scientific">Mycolicibacterium goodii</name>
    <name type="common">Mycobacterium goodii</name>
    <dbReference type="NCBI Taxonomy" id="134601"/>
    <lineage>
        <taxon>Bacteria</taxon>
        <taxon>Bacillati</taxon>
        <taxon>Actinomycetota</taxon>
        <taxon>Actinomycetes</taxon>
        <taxon>Mycobacteriales</taxon>
        <taxon>Mycobacteriaceae</taxon>
        <taxon>Mycolicibacterium</taxon>
    </lineage>
</organism>
<evidence type="ECO:0000256" key="6">
    <source>
        <dbReference type="SAM" id="MobiDB-lite"/>
    </source>
</evidence>
<evidence type="ECO:0000256" key="4">
    <source>
        <dbReference type="ARBA" id="ARBA00022989"/>
    </source>
</evidence>
<dbReference type="PANTHER" id="PTHR32196">
    <property type="entry name" value="ABC TRANSPORTER PERMEASE PROTEIN YPHD-RELATED-RELATED"/>
    <property type="match status" value="1"/>
</dbReference>
<sequence length="343" mass="36188">MTGVTATVPPPTPNTTGHSTGIRESLRRHAQGRFVGPVATLVLFVAMFAAVLDRYQFASPAQVFLNLLVDNAYLVVLAVGMTFVILTGGIDLSVGSVVALSTVILAKTLQVGWPAPVALVTVLLVGPVLGLAMGSIIEYFDVQPFVATLAGMFLARGMCYVVSVDSIPINDPVLRNLGLTYLYLWDDKFIRWPVIIALAVVAGAMYVLHLTRFGKTVYAIGGNRQSAQLMGLHAARTRVSVYVISGFCASLAGILLAVQKLSGYSLNGVGLELDAIAAAVIGGVILAGGVGFVAGALVGVLVLGTIETFVTAENLDSYWTRIMTGALLLAFVLVQRVLVRKPR</sequence>
<feature type="region of interest" description="Disordered" evidence="6">
    <location>
        <begin position="1"/>
        <end position="22"/>
    </location>
</feature>
<evidence type="ECO:0000256" key="2">
    <source>
        <dbReference type="ARBA" id="ARBA00022475"/>
    </source>
</evidence>